<dbReference type="EMBL" id="JARIHO010000052">
    <property type="protein sequence ID" value="KAJ7321073.1"/>
    <property type="molecule type" value="Genomic_DNA"/>
</dbReference>
<protein>
    <submittedName>
        <fullName evidence="2">Uncharacterized protein</fullName>
    </submittedName>
</protein>
<dbReference type="Proteomes" id="UP001218218">
    <property type="component" value="Unassembled WGS sequence"/>
</dbReference>
<sequence length="155" mass="15331">MFKLLVLLPFIASLTGSALSAPVAATTTVNPADDSGAAIASAAVAAAAAAATQTVPVIPAGDGASTANIAAIPLPAIPCSSIPFPREGDPDATLPQCNTVFGAGFGISCTINPNPDEVLQPCSEIVGKNVITTDQVGKVTTDANTIIVSPPEGFF</sequence>
<comment type="caution">
    <text evidence="2">The sequence shown here is derived from an EMBL/GenBank/DDBJ whole genome shotgun (WGS) entry which is preliminary data.</text>
</comment>
<evidence type="ECO:0000256" key="1">
    <source>
        <dbReference type="SAM" id="SignalP"/>
    </source>
</evidence>
<reference evidence="2" key="1">
    <citation type="submission" date="2023-03" db="EMBL/GenBank/DDBJ databases">
        <title>Massive genome expansion in bonnet fungi (Mycena s.s.) driven by repeated elements and novel gene families across ecological guilds.</title>
        <authorList>
            <consortium name="Lawrence Berkeley National Laboratory"/>
            <person name="Harder C.B."/>
            <person name="Miyauchi S."/>
            <person name="Viragh M."/>
            <person name="Kuo A."/>
            <person name="Thoen E."/>
            <person name="Andreopoulos B."/>
            <person name="Lu D."/>
            <person name="Skrede I."/>
            <person name="Drula E."/>
            <person name="Henrissat B."/>
            <person name="Morin E."/>
            <person name="Kohler A."/>
            <person name="Barry K."/>
            <person name="LaButti K."/>
            <person name="Morin E."/>
            <person name="Salamov A."/>
            <person name="Lipzen A."/>
            <person name="Mereny Z."/>
            <person name="Hegedus B."/>
            <person name="Baldrian P."/>
            <person name="Stursova M."/>
            <person name="Weitz H."/>
            <person name="Taylor A."/>
            <person name="Grigoriev I.V."/>
            <person name="Nagy L.G."/>
            <person name="Martin F."/>
            <person name="Kauserud H."/>
        </authorList>
    </citation>
    <scope>NUCLEOTIDE SEQUENCE</scope>
    <source>
        <strain evidence="2">CBHHK002</strain>
    </source>
</reference>
<name>A0AAD6ZG38_9AGAR</name>
<evidence type="ECO:0000313" key="3">
    <source>
        <dbReference type="Proteomes" id="UP001218218"/>
    </source>
</evidence>
<gene>
    <name evidence="2" type="ORF">DFH08DRAFT_970360</name>
</gene>
<keyword evidence="1" id="KW-0732">Signal</keyword>
<proteinExistence type="predicted"/>
<feature type="signal peptide" evidence="1">
    <location>
        <begin position="1"/>
        <end position="20"/>
    </location>
</feature>
<dbReference type="AlphaFoldDB" id="A0AAD6ZG38"/>
<accession>A0AAD6ZG38</accession>
<feature type="chain" id="PRO_5042217783" evidence="1">
    <location>
        <begin position="21"/>
        <end position="155"/>
    </location>
</feature>
<keyword evidence="3" id="KW-1185">Reference proteome</keyword>
<organism evidence="2 3">
    <name type="scientific">Mycena albidolilacea</name>
    <dbReference type="NCBI Taxonomy" id="1033008"/>
    <lineage>
        <taxon>Eukaryota</taxon>
        <taxon>Fungi</taxon>
        <taxon>Dikarya</taxon>
        <taxon>Basidiomycota</taxon>
        <taxon>Agaricomycotina</taxon>
        <taxon>Agaricomycetes</taxon>
        <taxon>Agaricomycetidae</taxon>
        <taxon>Agaricales</taxon>
        <taxon>Marasmiineae</taxon>
        <taxon>Mycenaceae</taxon>
        <taxon>Mycena</taxon>
    </lineage>
</organism>
<evidence type="ECO:0000313" key="2">
    <source>
        <dbReference type="EMBL" id="KAJ7321073.1"/>
    </source>
</evidence>